<feature type="non-terminal residue" evidence="1">
    <location>
        <position position="212"/>
    </location>
</feature>
<protein>
    <recommendedName>
        <fullName evidence="3">Zinc knuckle CX2CX4HX4C domain-containing protein</fullName>
    </recommendedName>
</protein>
<organism evidence="1 2">
    <name type="scientific">Populus deltoides</name>
    <name type="common">Eastern poplar</name>
    <name type="synonym">Eastern cottonwood</name>
    <dbReference type="NCBI Taxonomy" id="3696"/>
    <lineage>
        <taxon>Eukaryota</taxon>
        <taxon>Viridiplantae</taxon>
        <taxon>Streptophyta</taxon>
        <taxon>Embryophyta</taxon>
        <taxon>Tracheophyta</taxon>
        <taxon>Spermatophyta</taxon>
        <taxon>Magnoliopsida</taxon>
        <taxon>eudicotyledons</taxon>
        <taxon>Gunneridae</taxon>
        <taxon>Pentapetalae</taxon>
        <taxon>rosids</taxon>
        <taxon>fabids</taxon>
        <taxon>Malpighiales</taxon>
        <taxon>Salicaceae</taxon>
        <taxon>Saliceae</taxon>
        <taxon>Populus</taxon>
    </lineage>
</organism>
<dbReference type="AlphaFoldDB" id="A0A8T2WJ87"/>
<sequence>RCPGFQFGSDFQACLFVVGPPCLSKIANVLGKPIQSDHMTSSLARLSYARVLVEIDLREDLQHSVAVSLPDGSPLHEQVVYEALPKFCNFCNVLGHNRILCPKAAASLAEGVQEQNPSLDSASSVDLLATAPKDTVLAPNPSKGWTTVEPRRKSPKRNRVNSKGKEVIEVVVEPHILNSALPACPTVISSLGAVTSVGEDVASGNITIPAPH</sequence>
<accession>A0A8T2WJ87</accession>
<gene>
    <name evidence="1" type="ORF">H0E87_031720</name>
</gene>
<keyword evidence="2" id="KW-1185">Reference proteome</keyword>
<dbReference type="PANTHER" id="PTHR31286:SF180">
    <property type="entry name" value="OS10G0362600 PROTEIN"/>
    <property type="match status" value="1"/>
</dbReference>
<dbReference type="Proteomes" id="UP000807159">
    <property type="component" value="Unassembled WGS sequence"/>
</dbReference>
<evidence type="ECO:0000313" key="1">
    <source>
        <dbReference type="EMBL" id="KAH8479757.1"/>
    </source>
</evidence>
<dbReference type="EMBL" id="JACEGQ020000044">
    <property type="protein sequence ID" value="KAH8479757.1"/>
    <property type="molecule type" value="Genomic_DNA"/>
</dbReference>
<dbReference type="InterPro" id="IPR040256">
    <property type="entry name" value="At4g02000-like"/>
</dbReference>
<dbReference type="PANTHER" id="PTHR31286">
    <property type="entry name" value="GLYCINE-RICH CELL WALL STRUCTURAL PROTEIN 1.8-LIKE"/>
    <property type="match status" value="1"/>
</dbReference>
<evidence type="ECO:0000313" key="2">
    <source>
        <dbReference type="Proteomes" id="UP000807159"/>
    </source>
</evidence>
<name>A0A8T2WJ87_POPDE</name>
<comment type="caution">
    <text evidence="1">The sequence shown here is derived from an EMBL/GenBank/DDBJ whole genome shotgun (WGS) entry which is preliminary data.</text>
</comment>
<proteinExistence type="predicted"/>
<evidence type="ECO:0008006" key="3">
    <source>
        <dbReference type="Google" id="ProtNLM"/>
    </source>
</evidence>
<reference evidence="1" key="1">
    <citation type="journal article" date="2021" name="J. Hered.">
        <title>Genome Assembly of Salicaceae Populus deltoides (Eastern Cottonwood) I-69 Based on Nanopore Sequencing and Hi-C Technologies.</title>
        <authorList>
            <person name="Bai S."/>
            <person name="Wu H."/>
            <person name="Zhang J."/>
            <person name="Pan Z."/>
            <person name="Zhao W."/>
            <person name="Li Z."/>
            <person name="Tong C."/>
        </authorList>
    </citation>
    <scope>NUCLEOTIDE SEQUENCE</scope>
    <source>
        <tissue evidence="1">Leaf</tissue>
    </source>
</reference>